<evidence type="ECO:0000256" key="2">
    <source>
        <dbReference type="ARBA" id="ARBA00022723"/>
    </source>
</evidence>
<dbReference type="GO" id="GO:0046872">
    <property type="term" value="F:metal ion binding"/>
    <property type="evidence" value="ECO:0007669"/>
    <property type="project" value="UniProtKB-KW"/>
</dbReference>
<dbReference type="PANTHER" id="PTHR35005">
    <property type="entry name" value="3-DEHYDRO-SCYLLO-INOSOSE HYDROLASE"/>
    <property type="match status" value="1"/>
</dbReference>
<keyword evidence="3" id="KW-0378">Hydrolase</keyword>
<name>A0A0B7MLX4_9FIRM</name>
<dbReference type="RefSeq" id="WP_044665206.1">
    <property type="nucleotide sequence ID" value="NZ_CDRZ01000238.1"/>
</dbReference>
<organism evidence="6 7">
    <name type="scientific">Syntrophaceticus schinkii</name>
    <dbReference type="NCBI Taxonomy" id="499207"/>
    <lineage>
        <taxon>Bacteria</taxon>
        <taxon>Bacillati</taxon>
        <taxon>Bacillota</taxon>
        <taxon>Clostridia</taxon>
        <taxon>Thermoanaerobacterales</taxon>
        <taxon>Thermoanaerobacterales Family III. Incertae Sedis</taxon>
        <taxon>Syntrophaceticus</taxon>
    </lineage>
</organism>
<evidence type="ECO:0000256" key="3">
    <source>
        <dbReference type="ARBA" id="ARBA00022801"/>
    </source>
</evidence>
<dbReference type="OrthoDB" id="9801445at2"/>
<keyword evidence="2" id="KW-0479">Metal-binding</keyword>
<accession>A0A0B7MLX4</accession>
<keyword evidence="4" id="KW-0862">Zinc</keyword>
<dbReference type="AlphaFoldDB" id="A0A0B7MLX4"/>
<reference evidence="7" key="1">
    <citation type="submission" date="2015-01" db="EMBL/GenBank/DDBJ databases">
        <authorList>
            <person name="Manzoor Shahid"/>
            <person name="Zubair Saima"/>
        </authorList>
    </citation>
    <scope>NUCLEOTIDE SEQUENCE [LARGE SCALE GENOMIC DNA]</scope>
    <source>
        <strain evidence="7">Sp3</strain>
    </source>
</reference>
<dbReference type="Pfam" id="PF02633">
    <property type="entry name" value="Creatininase"/>
    <property type="match status" value="1"/>
</dbReference>
<comment type="similarity">
    <text evidence="5">Belongs to the creatininase superfamily.</text>
</comment>
<proteinExistence type="inferred from homology"/>
<comment type="cofactor">
    <cofactor evidence="1">
        <name>Zn(2+)</name>
        <dbReference type="ChEBI" id="CHEBI:29105"/>
    </cofactor>
</comment>
<dbReference type="SUPFAM" id="SSF102215">
    <property type="entry name" value="Creatininase"/>
    <property type="match status" value="1"/>
</dbReference>
<evidence type="ECO:0000313" key="7">
    <source>
        <dbReference type="Proteomes" id="UP000046155"/>
    </source>
</evidence>
<evidence type="ECO:0000256" key="4">
    <source>
        <dbReference type="ARBA" id="ARBA00022833"/>
    </source>
</evidence>
<dbReference type="Gene3D" id="3.40.50.10310">
    <property type="entry name" value="Creatininase"/>
    <property type="match status" value="1"/>
</dbReference>
<dbReference type="GO" id="GO:0009231">
    <property type="term" value="P:riboflavin biosynthetic process"/>
    <property type="evidence" value="ECO:0007669"/>
    <property type="project" value="TreeGrafter"/>
</dbReference>
<sequence length="270" mass="30531">MSRKESYWWQHKSWDEIVEHAKKCDIAILPLGSIEQHGHHLPTGHDTMQLFPMMEEVARQTGAMLLPCPWYGAHPHHHWGFPGTIPLSNDTMKALIKDIVRGASKAGFNKFILFFGHGQAFVTNYAVQDLGIEGYYVLSVMFQNMVREEHWKIFETPFWHADEAETSLALSLFPEYVDMSKAVVESATPLLDREFVTGCTEVGSSKPLRFDEGTVSAPEYKDLKYGVVGDPTKATKEKGDKYFKVIVDGLVKLVNHINTKYPAGTKIETN</sequence>
<gene>
    <name evidence="6" type="ORF">SSCH_410007</name>
</gene>
<dbReference type="EMBL" id="CDRZ01000238">
    <property type="protein sequence ID" value="CEO89203.1"/>
    <property type="molecule type" value="Genomic_DNA"/>
</dbReference>
<dbReference type="Proteomes" id="UP000046155">
    <property type="component" value="Unassembled WGS sequence"/>
</dbReference>
<protein>
    <submittedName>
        <fullName evidence="6">Creatininase</fullName>
    </submittedName>
</protein>
<evidence type="ECO:0000313" key="6">
    <source>
        <dbReference type="EMBL" id="CEO89203.1"/>
    </source>
</evidence>
<dbReference type="InterPro" id="IPR003785">
    <property type="entry name" value="Creatininase/forma_Hydrolase"/>
</dbReference>
<evidence type="ECO:0000256" key="5">
    <source>
        <dbReference type="ARBA" id="ARBA00024029"/>
    </source>
</evidence>
<dbReference type="PANTHER" id="PTHR35005:SF1">
    <property type="entry name" value="2-AMINO-5-FORMYLAMINO-6-RIBOSYLAMINOPYRIMIDIN-4(3H)-ONE 5'-MONOPHOSPHATE DEFORMYLASE"/>
    <property type="match status" value="1"/>
</dbReference>
<evidence type="ECO:0000256" key="1">
    <source>
        <dbReference type="ARBA" id="ARBA00001947"/>
    </source>
</evidence>
<keyword evidence="7" id="KW-1185">Reference proteome</keyword>
<dbReference type="GO" id="GO:0016811">
    <property type="term" value="F:hydrolase activity, acting on carbon-nitrogen (but not peptide) bonds, in linear amides"/>
    <property type="evidence" value="ECO:0007669"/>
    <property type="project" value="TreeGrafter"/>
</dbReference>
<dbReference type="InterPro" id="IPR024087">
    <property type="entry name" value="Creatininase-like_sf"/>
</dbReference>